<keyword evidence="1" id="KW-1133">Transmembrane helix</keyword>
<feature type="transmembrane region" description="Helical" evidence="1">
    <location>
        <begin position="12"/>
        <end position="33"/>
    </location>
</feature>
<sequence length="71" mass="8279">MASDGYESIADPWIVFSISTACLGGVSVFEYFYRFYNLFRKGSKARPLNARRSWVRLAYKSIQRDKPLTEF</sequence>
<evidence type="ECO:0000313" key="3">
    <source>
        <dbReference type="Proteomes" id="UP000283841"/>
    </source>
</evidence>
<dbReference type="EMBL" id="RCNU01000008">
    <property type="protein sequence ID" value="RWQ93965.1"/>
    <property type="molecule type" value="Genomic_DNA"/>
</dbReference>
<protein>
    <submittedName>
        <fullName evidence="2">Uncharacterized protein</fullName>
    </submittedName>
</protein>
<dbReference type="Proteomes" id="UP000283841">
    <property type="component" value="Unassembled WGS sequence"/>
</dbReference>
<reference evidence="2 3" key="1">
    <citation type="journal article" date="2018" name="Front. Microbiol.">
        <title>Genomic and genetic insights into a cosmopolitan fungus, Paecilomyces variotii (Eurotiales).</title>
        <authorList>
            <person name="Urquhart A.S."/>
            <person name="Mondo S.J."/>
            <person name="Makela M.R."/>
            <person name="Hane J.K."/>
            <person name="Wiebenga A."/>
            <person name="He G."/>
            <person name="Mihaltcheva S."/>
            <person name="Pangilinan J."/>
            <person name="Lipzen A."/>
            <person name="Barry K."/>
            <person name="de Vries R.P."/>
            <person name="Grigoriev I.V."/>
            <person name="Idnurm A."/>
        </authorList>
    </citation>
    <scope>NUCLEOTIDE SEQUENCE [LARGE SCALE GENOMIC DNA]</scope>
    <source>
        <strain evidence="2 3">CBS 101075</strain>
    </source>
</reference>
<comment type="caution">
    <text evidence="2">The sequence shown here is derived from an EMBL/GenBank/DDBJ whole genome shotgun (WGS) entry which is preliminary data.</text>
</comment>
<organism evidence="2 3">
    <name type="scientific">Byssochlamys spectabilis</name>
    <name type="common">Paecilomyces variotii</name>
    <dbReference type="NCBI Taxonomy" id="264951"/>
    <lineage>
        <taxon>Eukaryota</taxon>
        <taxon>Fungi</taxon>
        <taxon>Dikarya</taxon>
        <taxon>Ascomycota</taxon>
        <taxon>Pezizomycotina</taxon>
        <taxon>Eurotiomycetes</taxon>
        <taxon>Eurotiomycetidae</taxon>
        <taxon>Eurotiales</taxon>
        <taxon>Thermoascaceae</taxon>
        <taxon>Paecilomyces</taxon>
    </lineage>
</organism>
<name>A0A443HQ66_BYSSP</name>
<keyword evidence="3" id="KW-1185">Reference proteome</keyword>
<proteinExistence type="predicted"/>
<evidence type="ECO:0000256" key="1">
    <source>
        <dbReference type="SAM" id="Phobius"/>
    </source>
</evidence>
<accession>A0A443HQ66</accession>
<dbReference type="STRING" id="264951.A0A443HQ66"/>
<dbReference type="PANTHER" id="PTHR42024:SF1">
    <property type="entry name" value="AMINO ACID PERMEASE_ SLC12A DOMAIN-CONTAINING PROTEIN"/>
    <property type="match status" value="1"/>
</dbReference>
<keyword evidence="1" id="KW-0812">Transmembrane</keyword>
<dbReference type="GeneID" id="39600238"/>
<gene>
    <name evidence="2" type="ORF">C8Q69DRAFT_472166</name>
</gene>
<dbReference type="AlphaFoldDB" id="A0A443HQ66"/>
<dbReference type="RefSeq" id="XP_028483610.1">
    <property type="nucleotide sequence ID" value="XM_028630961.1"/>
</dbReference>
<dbReference type="VEuPathDB" id="FungiDB:C8Q69DRAFT_472166"/>
<evidence type="ECO:0000313" key="2">
    <source>
        <dbReference type="EMBL" id="RWQ93965.1"/>
    </source>
</evidence>
<keyword evidence="1" id="KW-0472">Membrane</keyword>
<dbReference type="PANTHER" id="PTHR42024">
    <property type="entry name" value="AMINO ACID PERMEASE_ SLC12A DOMAIN-CONTAINING PROTEIN"/>
    <property type="match status" value="1"/>
</dbReference>